<feature type="region of interest" description="Disordered" evidence="1">
    <location>
        <begin position="169"/>
        <end position="207"/>
    </location>
</feature>
<dbReference type="EMBL" id="SZYD01000001">
    <property type="protein sequence ID" value="KAD7480433.1"/>
    <property type="molecule type" value="Genomic_DNA"/>
</dbReference>
<reference evidence="2 3" key="1">
    <citation type="submission" date="2019-05" db="EMBL/GenBank/DDBJ databases">
        <title>Mikania micrantha, genome provides insights into the molecular mechanism of rapid growth.</title>
        <authorList>
            <person name="Liu B."/>
        </authorList>
    </citation>
    <scope>NUCLEOTIDE SEQUENCE [LARGE SCALE GENOMIC DNA]</scope>
    <source>
        <strain evidence="2">NLD-2019</strain>
        <tissue evidence="2">Leaf</tissue>
    </source>
</reference>
<dbReference type="PANTHER" id="PTHR12398:SF20">
    <property type="entry name" value="PROTEIN PHOSPHATASE 1 REGULATORY INHIBITOR SUBUNIT 2"/>
    <property type="match status" value="1"/>
</dbReference>
<feature type="compositionally biased region" description="Polar residues" evidence="1">
    <location>
        <begin position="183"/>
        <end position="207"/>
    </location>
</feature>
<comment type="caution">
    <text evidence="2">The sequence shown here is derived from an EMBL/GenBank/DDBJ whole genome shotgun (WGS) entry which is preliminary data.</text>
</comment>
<name>A0A5N6Q7C0_9ASTR</name>
<feature type="region of interest" description="Disordered" evidence="1">
    <location>
        <begin position="32"/>
        <end position="124"/>
    </location>
</feature>
<dbReference type="GO" id="GO:0004864">
    <property type="term" value="F:protein phosphatase inhibitor activity"/>
    <property type="evidence" value="ECO:0007669"/>
    <property type="project" value="InterPro"/>
</dbReference>
<dbReference type="GO" id="GO:0009966">
    <property type="term" value="P:regulation of signal transduction"/>
    <property type="evidence" value="ECO:0007669"/>
    <property type="project" value="InterPro"/>
</dbReference>
<sequence length="377" mass="42597">MDGLTFLSQVKDELYGQKNFGEVGIKEINPRSAIKDQHLKETIRVRPPKQDAHSSTNRQRHEPSQIGHPAMGQRAMSPLGRTSAYSRPDVASIHQHPHPAPAKSRMAKPKWLPNATRPQGQKAWPQFQATPWQHQNSKFTTQDHPGTPPTLLGTKTACRPRPAACQCASAPCQSPTRLHQRPKASSTSEDQSQNMTPIGKQSSTANTPTYKLATQPLLVIFRFQHVCNWRLEFSSSKRSVRWDEAKLSEIEANKPVRQKITEPKTPYHHMTDDADGSLSPLRSPCFSERDDETARSVFNDMVSSNNSQQPSGWTSSEDELDAMDEEDDEGFFFTLPISQIRAPGIRDIFDQIGNQLRLLDRNELLRRMRNFEATKTL</sequence>
<evidence type="ECO:0000313" key="2">
    <source>
        <dbReference type="EMBL" id="KAD7480433.1"/>
    </source>
</evidence>
<organism evidence="2 3">
    <name type="scientific">Mikania micrantha</name>
    <name type="common">bitter vine</name>
    <dbReference type="NCBI Taxonomy" id="192012"/>
    <lineage>
        <taxon>Eukaryota</taxon>
        <taxon>Viridiplantae</taxon>
        <taxon>Streptophyta</taxon>
        <taxon>Embryophyta</taxon>
        <taxon>Tracheophyta</taxon>
        <taxon>Spermatophyta</taxon>
        <taxon>Magnoliopsida</taxon>
        <taxon>eudicotyledons</taxon>
        <taxon>Gunneridae</taxon>
        <taxon>Pentapetalae</taxon>
        <taxon>asterids</taxon>
        <taxon>campanulids</taxon>
        <taxon>Asterales</taxon>
        <taxon>Asteraceae</taxon>
        <taxon>Asteroideae</taxon>
        <taxon>Heliantheae alliance</taxon>
        <taxon>Eupatorieae</taxon>
        <taxon>Mikania</taxon>
    </lineage>
</organism>
<feature type="compositionally biased region" description="Basic and acidic residues" evidence="1">
    <location>
        <begin position="32"/>
        <end position="52"/>
    </location>
</feature>
<keyword evidence="3" id="KW-1185">Reference proteome</keyword>
<protein>
    <submittedName>
        <fullName evidence="2">Uncharacterized protein</fullName>
    </submittedName>
</protein>
<proteinExistence type="predicted"/>
<evidence type="ECO:0000313" key="3">
    <source>
        <dbReference type="Proteomes" id="UP000326396"/>
    </source>
</evidence>
<dbReference type="OrthoDB" id="551302at2759"/>
<dbReference type="Proteomes" id="UP000326396">
    <property type="component" value="Linkage Group LG1"/>
</dbReference>
<dbReference type="Pfam" id="PF04979">
    <property type="entry name" value="IPP-2"/>
    <property type="match status" value="1"/>
</dbReference>
<accession>A0A5N6Q7C0</accession>
<dbReference type="PANTHER" id="PTHR12398">
    <property type="entry name" value="PROTEIN PHOSPHATASE INHIBITOR"/>
    <property type="match status" value="1"/>
</dbReference>
<dbReference type="InterPro" id="IPR007062">
    <property type="entry name" value="PPI-2"/>
</dbReference>
<gene>
    <name evidence="2" type="ORF">E3N88_03569</name>
</gene>
<dbReference type="AlphaFoldDB" id="A0A5N6Q7C0"/>
<evidence type="ECO:0000256" key="1">
    <source>
        <dbReference type="SAM" id="MobiDB-lite"/>
    </source>
</evidence>